<accession>A0ABX5KA01</accession>
<gene>
    <name evidence="2" type="ORF">C7402_14138</name>
</gene>
<comment type="caution">
    <text evidence="2">The sequence shown here is derived from an EMBL/GenBank/DDBJ whole genome shotgun (WGS) entry which is preliminary data.</text>
</comment>
<name>A0ABX5KA01_9BURK</name>
<dbReference type="Proteomes" id="UP000245712">
    <property type="component" value="Unassembled WGS sequence"/>
</dbReference>
<sequence length="78" mass="8098">MKSTAKRDAPRGAQRAARRYALWVLGALVLTQGAAACKRVNEGEHPQTQSSTSGQILNGVASPSPQTAQPGPASGTRQ</sequence>
<evidence type="ECO:0008006" key="4">
    <source>
        <dbReference type="Google" id="ProtNLM"/>
    </source>
</evidence>
<reference evidence="2 3" key="1">
    <citation type="submission" date="2018-05" db="EMBL/GenBank/DDBJ databases">
        <title>Genomic Encyclopedia of Type Strains, Phase IV (KMG-V): Genome sequencing to study the core and pangenomes of soil and plant-associated prokaryotes.</title>
        <authorList>
            <person name="Whitman W."/>
        </authorList>
    </citation>
    <scope>NUCLEOTIDE SEQUENCE [LARGE SCALE GENOMIC DNA]</scope>
    <source>
        <strain evidence="2 3">SCZa-39</strain>
    </source>
</reference>
<organism evidence="2 3">
    <name type="scientific">Paraburkholderia unamae</name>
    <dbReference type="NCBI Taxonomy" id="219649"/>
    <lineage>
        <taxon>Bacteria</taxon>
        <taxon>Pseudomonadati</taxon>
        <taxon>Pseudomonadota</taxon>
        <taxon>Betaproteobacteria</taxon>
        <taxon>Burkholderiales</taxon>
        <taxon>Burkholderiaceae</taxon>
        <taxon>Paraburkholderia</taxon>
    </lineage>
</organism>
<dbReference type="RefSeq" id="WP_133254657.1">
    <property type="nucleotide sequence ID" value="NZ_CAJZAT010000197.1"/>
</dbReference>
<evidence type="ECO:0000313" key="3">
    <source>
        <dbReference type="Proteomes" id="UP000245712"/>
    </source>
</evidence>
<evidence type="ECO:0000256" key="1">
    <source>
        <dbReference type="SAM" id="MobiDB-lite"/>
    </source>
</evidence>
<protein>
    <recommendedName>
        <fullName evidence="4">Lipoprotein</fullName>
    </recommendedName>
</protein>
<evidence type="ECO:0000313" key="2">
    <source>
        <dbReference type="EMBL" id="PVX61326.1"/>
    </source>
</evidence>
<dbReference type="EMBL" id="QEOB01000041">
    <property type="protein sequence ID" value="PVX61326.1"/>
    <property type="molecule type" value="Genomic_DNA"/>
</dbReference>
<feature type="region of interest" description="Disordered" evidence="1">
    <location>
        <begin position="40"/>
        <end position="78"/>
    </location>
</feature>
<keyword evidence="3" id="KW-1185">Reference proteome</keyword>
<feature type="compositionally biased region" description="Polar residues" evidence="1">
    <location>
        <begin position="46"/>
        <end position="78"/>
    </location>
</feature>
<proteinExistence type="predicted"/>